<name>A0A9D4M628_DREPO</name>
<reference evidence="1" key="2">
    <citation type="submission" date="2020-11" db="EMBL/GenBank/DDBJ databases">
        <authorList>
            <person name="McCartney M.A."/>
            <person name="Auch B."/>
            <person name="Kono T."/>
            <person name="Mallez S."/>
            <person name="Becker A."/>
            <person name="Gohl D.M."/>
            <person name="Silverstein K.A.T."/>
            <person name="Koren S."/>
            <person name="Bechman K.B."/>
            <person name="Herman A."/>
            <person name="Abrahante J.E."/>
            <person name="Garbe J."/>
        </authorList>
    </citation>
    <scope>NUCLEOTIDE SEQUENCE</scope>
    <source>
        <strain evidence="1">Duluth1</strain>
        <tissue evidence="1">Whole animal</tissue>
    </source>
</reference>
<gene>
    <name evidence="1" type="ORF">DPMN_033579</name>
</gene>
<dbReference type="Gene3D" id="3.30.40.10">
    <property type="entry name" value="Zinc/RING finger domain, C3HC4 (zinc finger)"/>
    <property type="match status" value="2"/>
</dbReference>
<dbReference type="SUPFAM" id="SSF57903">
    <property type="entry name" value="FYVE/PHD zinc finger"/>
    <property type="match status" value="2"/>
</dbReference>
<reference evidence="1" key="1">
    <citation type="journal article" date="2019" name="bioRxiv">
        <title>The Genome of the Zebra Mussel, Dreissena polymorpha: A Resource for Invasive Species Research.</title>
        <authorList>
            <person name="McCartney M.A."/>
            <person name="Auch B."/>
            <person name="Kono T."/>
            <person name="Mallez S."/>
            <person name="Zhang Y."/>
            <person name="Obille A."/>
            <person name="Becker A."/>
            <person name="Abrahante J.E."/>
            <person name="Garbe J."/>
            <person name="Badalamenti J.P."/>
            <person name="Herman A."/>
            <person name="Mangelson H."/>
            <person name="Liachko I."/>
            <person name="Sullivan S."/>
            <person name="Sone E.D."/>
            <person name="Koren S."/>
            <person name="Silverstein K.A.T."/>
            <person name="Beckman K.B."/>
            <person name="Gohl D.M."/>
        </authorList>
    </citation>
    <scope>NUCLEOTIDE SEQUENCE</scope>
    <source>
        <strain evidence="1">Duluth1</strain>
        <tissue evidence="1">Whole animal</tissue>
    </source>
</reference>
<dbReference type="AlphaFoldDB" id="A0A9D4M628"/>
<organism evidence="1 2">
    <name type="scientific">Dreissena polymorpha</name>
    <name type="common">Zebra mussel</name>
    <name type="synonym">Mytilus polymorpha</name>
    <dbReference type="NCBI Taxonomy" id="45954"/>
    <lineage>
        <taxon>Eukaryota</taxon>
        <taxon>Metazoa</taxon>
        <taxon>Spiralia</taxon>
        <taxon>Lophotrochozoa</taxon>
        <taxon>Mollusca</taxon>
        <taxon>Bivalvia</taxon>
        <taxon>Autobranchia</taxon>
        <taxon>Heteroconchia</taxon>
        <taxon>Euheterodonta</taxon>
        <taxon>Imparidentia</taxon>
        <taxon>Neoheterodontei</taxon>
        <taxon>Myida</taxon>
        <taxon>Dreissenoidea</taxon>
        <taxon>Dreissenidae</taxon>
        <taxon>Dreissena</taxon>
    </lineage>
</organism>
<evidence type="ECO:0000313" key="2">
    <source>
        <dbReference type="Proteomes" id="UP000828390"/>
    </source>
</evidence>
<evidence type="ECO:0008006" key="3">
    <source>
        <dbReference type="Google" id="ProtNLM"/>
    </source>
</evidence>
<dbReference type="InterPro" id="IPR013083">
    <property type="entry name" value="Znf_RING/FYVE/PHD"/>
</dbReference>
<dbReference type="InterPro" id="IPR011011">
    <property type="entry name" value="Znf_FYVE_PHD"/>
</dbReference>
<keyword evidence="2" id="KW-1185">Reference proteome</keyword>
<evidence type="ECO:0000313" key="1">
    <source>
        <dbReference type="EMBL" id="KAH3870393.1"/>
    </source>
</evidence>
<dbReference type="Proteomes" id="UP000828390">
    <property type="component" value="Unassembled WGS sequence"/>
</dbReference>
<protein>
    <recommendedName>
        <fullName evidence="3">Zinc finger PHD-type domain-containing protein</fullName>
    </recommendedName>
</protein>
<comment type="caution">
    <text evidence="1">The sequence shown here is derived from an EMBL/GenBank/DDBJ whole genome shotgun (WGS) entry which is preliminary data.</text>
</comment>
<sequence>MAECENEACPNRFFHLRCVGLTDDSLPETWFCSAACRQQGDESTNCVCKKKRTDIPMVECCNILCQRGIWLHMDCVKLQSLPTEAELWFCCCSCKTTGVVRSQTRDMSYRHSKALLFQILGDMIRHDAVKENDGPGMLMYWKCDLPWLYANHHPKYVTLGHRLIAGQYMLRYDGINCNV</sequence>
<proteinExistence type="predicted"/>
<accession>A0A9D4M628</accession>
<dbReference type="EMBL" id="JAIWYP010000002">
    <property type="protein sequence ID" value="KAH3870393.1"/>
    <property type="molecule type" value="Genomic_DNA"/>
</dbReference>